<dbReference type="STRING" id="1168221.R7Z5Z0"/>
<protein>
    <submittedName>
        <fullName evidence="2">Uncharacterized protein</fullName>
    </submittedName>
</protein>
<evidence type="ECO:0000313" key="2">
    <source>
        <dbReference type="EMBL" id="EON69439.1"/>
    </source>
</evidence>
<dbReference type="eggNOG" id="ENOG502S233">
    <property type="taxonomic scope" value="Eukaryota"/>
</dbReference>
<evidence type="ECO:0000313" key="3">
    <source>
        <dbReference type="Proteomes" id="UP000016924"/>
    </source>
</evidence>
<dbReference type="RefSeq" id="XP_007784756.1">
    <property type="nucleotide sequence ID" value="XM_007786566.1"/>
</dbReference>
<dbReference type="HOGENOM" id="CLU_008809_1_2_1"/>
<organism evidence="2 3">
    <name type="scientific">Coniosporium apollinis (strain CBS 100218)</name>
    <name type="common">Rock-inhabiting black yeast</name>
    <dbReference type="NCBI Taxonomy" id="1168221"/>
    <lineage>
        <taxon>Eukaryota</taxon>
        <taxon>Fungi</taxon>
        <taxon>Dikarya</taxon>
        <taxon>Ascomycota</taxon>
        <taxon>Pezizomycotina</taxon>
        <taxon>Dothideomycetes</taxon>
        <taxon>Dothideomycetes incertae sedis</taxon>
        <taxon>Coniosporium</taxon>
    </lineage>
</organism>
<reference evidence="3" key="1">
    <citation type="submission" date="2012-06" db="EMBL/GenBank/DDBJ databases">
        <title>The genome sequence of Coniosporium apollinis CBS 100218.</title>
        <authorList>
            <consortium name="The Broad Institute Genome Sequencing Platform"/>
            <person name="Cuomo C."/>
            <person name="Gorbushina A."/>
            <person name="Noack S."/>
            <person name="Walker B."/>
            <person name="Young S.K."/>
            <person name="Zeng Q."/>
            <person name="Gargeya S."/>
            <person name="Fitzgerald M."/>
            <person name="Haas B."/>
            <person name="Abouelleil A."/>
            <person name="Alvarado L."/>
            <person name="Arachchi H.M."/>
            <person name="Berlin A.M."/>
            <person name="Chapman S.B."/>
            <person name="Goldberg J."/>
            <person name="Griggs A."/>
            <person name="Gujja S."/>
            <person name="Hansen M."/>
            <person name="Howarth C."/>
            <person name="Imamovic A."/>
            <person name="Larimer J."/>
            <person name="McCowan C."/>
            <person name="Montmayeur A."/>
            <person name="Murphy C."/>
            <person name="Neiman D."/>
            <person name="Pearson M."/>
            <person name="Priest M."/>
            <person name="Roberts A."/>
            <person name="Saif S."/>
            <person name="Shea T."/>
            <person name="Sisk P."/>
            <person name="Sykes S."/>
            <person name="Wortman J."/>
            <person name="Nusbaum C."/>
            <person name="Birren B."/>
        </authorList>
    </citation>
    <scope>NUCLEOTIDE SEQUENCE [LARGE SCALE GENOMIC DNA]</scope>
    <source>
        <strain evidence="3">CBS 100218</strain>
    </source>
</reference>
<proteinExistence type="predicted"/>
<dbReference type="PANTHER" id="PTHR35041:SF3">
    <property type="entry name" value="FORMYLMETHIONINE DEFORMYLASE-LIKE PROTEIN"/>
    <property type="match status" value="1"/>
</dbReference>
<dbReference type="OMA" id="CPELWNS"/>
<feature type="transmembrane region" description="Helical" evidence="1">
    <location>
        <begin position="51"/>
        <end position="73"/>
    </location>
</feature>
<accession>R7Z5Z0</accession>
<sequence>MATAVGQALTQQLWTDLKRKATDIKTIDSMFSITKDPTAFFNKSLLLHTKLIALLAAVAWLLPILAVVTPATLSVTLQNVTTIQTLNVPDVNWNASAFMDVFGREGDFTLVSVQVKRAITISAYSVEILAITPLFPDYSYSLNFFGPSFRCQDVNAPGEQALFESIRPSNYNQTIQNVLNNNGTPFMDTWDFAMDLLYVGIIPFPSAYNSILLLTPDVNISCTLWNTSYDVIFDLSQGAQTIHESKVIPQEPYRYDDIDDDFTYGMVGSMGFEAVAGSMASILKGHIEVADSMWPHFGAGGSNADFTNNTGVWDPIYHTGLIFCPELGEHIVQINIDDPSSMPQTLTATMPRWMCRAGSLARAVEELSRNITYSLFTVPDVVEERPIHANIRSARNEYSYRSRYLLLSYGIGILFTISGIAIGGFAYHSNGYSASTSFSTILLTTRKNPNLDELSEGQCLGKQPLAEEIGRIKLRFGVLSPAGSSGVEIGHAGFGLMGDTRRLRKYEYLR</sequence>
<dbReference type="AlphaFoldDB" id="R7Z5Z0"/>
<keyword evidence="1" id="KW-1133">Transmembrane helix</keyword>
<keyword evidence="1" id="KW-0472">Membrane</keyword>
<dbReference type="GeneID" id="19906010"/>
<keyword evidence="1" id="KW-0812">Transmembrane</keyword>
<dbReference type="PANTHER" id="PTHR35041">
    <property type="entry name" value="MEDIATOR OF RNA POLYMERASE II TRANSCRIPTION SUBUNIT 1"/>
    <property type="match status" value="1"/>
</dbReference>
<dbReference type="EMBL" id="JH767614">
    <property type="protein sequence ID" value="EON69439.1"/>
    <property type="molecule type" value="Genomic_DNA"/>
</dbReference>
<evidence type="ECO:0000256" key="1">
    <source>
        <dbReference type="SAM" id="Phobius"/>
    </source>
</evidence>
<gene>
    <name evidence="2" type="ORF">W97_08699</name>
</gene>
<feature type="transmembrane region" description="Helical" evidence="1">
    <location>
        <begin position="404"/>
        <end position="427"/>
    </location>
</feature>
<name>R7Z5Z0_CONA1</name>
<dbReference type="Proteomes" id="UP000016924">
    <property type="component" value="Unassembled WGS sequence"/>
</dbReference>
<keyword evidence="3" id="KW-1185">Reference proteome</keyword>
<dbReference type="OrthoDB" id="5322539at2759"/>